<accession>A0ACD5ACB4</accession>
<evidence type="ECO:0000313" key="1">
    <source>
        <dbReference type="EMBL" id="WWQ64866.1"/>
    </source>
</evidence>
<proteinExistence type="predicted"/>
<dbReference type="Proteomes" id="UP001432251">
    <property type="component" value="Chromosome"/>
</dbReference>
<sequence>MPAPSGRLLLARLTAVAAVLALSGCAASQSDSGDDGKGEPPLGKVRELTETAGLVFPLDAYERSATEIRQLDAAQNVLVTKCMKRYGFDYAAPAPAATAKSQPNAKIFGLVDAGDAARYGYAEPPRSGGTPQKRPASQLGATGEQVLTGPDGKKGDGSARGGKVPMSLADSRAKKSGFVVNGKDVPVGGCSREAFLDLYAPKADAVDVMYVFNLRAEAESRALSDSRVKKATKAWSGCMAKAGYTTADPASVTRDLGIADDARNTPKAIAAAKADVRCKADVNYSGIRFAVQSAYQKRLLDKNGETLELLRKQSQDRLRRAAELTA</sequence>
<keyword evidence="2" id="KW-1185">Reference proteome</keyword>
<gene>
    <name evidence="1" type="ORF">V2W30_16925</name>
</gene>
<dbReference type="EMBL" id="CP146022">
    <property type="protein sequence ID" value="WWQ64866.1"/>
    <property type="molecule type" value="Genomic_DNA"/>
</dbReference>
<name>A0ACD5ACB4_9ACTN</name>
<reference evidence="1" key="1">
    <citation type="journal article" date="2025" name="Int. J. Syst. Evol. Microbiol.">
        <title>Streptomyces citrinus sp. nov., with yellow diffusible pigment.</title>
        <authorList>
            <person name="He Y."/>
            <person name="Yang E."/>
            <person name="Xu J."/>
            <person name="Sun Y."/>
            <person name="Sun L."/>
        </authorList>
    </citation>
    <scope>NUCLEOTIDE SEQUENCE</scope>
    <source>
        <strain evidence="1">Q6</strain>
    </source>
</reference>
<evidence type="ECO:0000313" key="2">
    <source>
        <dbReference type="Proteomes" id="UP001432251"/>
    </source>
</evidence>
<organism evidence="1 2">
    <name type="scientific">Streptomyces citrinus</name>
    <dbReference type="NCBI Taxonomy" id="3118173"/>
    <lineage>
        <taxon>Bacteria</taxon>
        <taxon>Bacillati</taxon>
        <taxon>Actinomycetota</taxon>
        <taxon>Actinomycetes</taxon>
        <taxon>Kitasatosporales</taxon>
        <taxon>Streptomycetaceae</taxon>
        <taxon>Streptomyces</taxon>
    </lineage>
</organism>
<protein>
    <submittedName>
        <fullName evidence="1">Uncharacterized protein</fullName>
    </submittedName>
</protein>